<dbReference type="InterPro" id="IPR036505">
    <property type="entry name" value="Amidase/PGRP_sf"/>
</dbReference>
<dbReference type="Gene3D" id="3.40.80.10">
    <property type="entry name" value="Peptidoglycan recognition protein-like"/>
    <property type="match status" value="1"/>
</dbReference>
<dbReference type="SUPFAM" id="SSF55846">
    <property type="entry name" value="N-acetylmuramoyl-L-alanine amidase-like"/>
    <property type="match status" value="1"/>
</dbReference>
<sequence length="335" mass="36173">MVKTQDVRSQMPGGNSKRNISQIKNIARHHSATTEGTAQSFANYHVNHHGWNTSGYHEVILRDGTVQIAYDDNVVTNGVGGHNTPTYHICVVGSGSFTDKQEEAFEERAKEAMSRFGLDVGDVLGHNEFSNTNGYSHSSNSCPGIDMDKVRGWLGGSSTSNSKPSTSSSASGRVESKVNGLRFYSKPSWSDSDVAGRVDEGIGFPNIVRKIKVGNGYQYEVKNSKGATYYITAASKYVTTTSGSTSSTSSSGGTKLSLPTGVYSMSRNSSEQLADVKLIQAALNAANFNCGEEDGYFGAKTDDALRRFQSVYLPYEIDGVYGQNSRRELDKVVNG</sequence>
<comment type="caution">
    <text evidence="5">The sequence shown here is derived from an EMBL/GenBank/DDBJ whole genome shotgun (WGS) entry which is preliminary data.</text>
</comment>
<dbReference type="EMBL" id="JAGGKX010000001">
    <property type="protein sequence ID" value="MBP1967961.1"/>
    <property type="molecule type" value="Genomic_DNA"/>
</dbReference>
<feature type="region of interest" description="Disordered" evidence="3">
    <location>
        <begin position="153"/>
        <end position="173"/>
    </location>
</feature>
<evidence type="ECO:0000313" key="6">
    <source>
        <dbReference type="Proteomes" id="UP001519345"/>
    </source>
</evidence>
<proteinExistence type="predicted"/>
<dbReference type="InterPro" id="IPR002502">
    <property type="entry name" value="Amidase_domain"/>
</dbReference>
<evidence type="ECO:0000256" key="2">
    <source>
        <dbReference type="ARBA" id="ARBA00032390"/>
    </source>
</evidence>
<evidence type="ECO:0000256" key="1">
    <source>
        <dbReference type="ARBA" id="ARBA00030881"/>
    </source>
</evidence>
<gene>
    <name evidence="5" type="ORF">J2Z83_000053</name>
</gene>
<dbReference type="InterPro" id="IPR036365">
    <property type="entry name" value="PGBD-like_sf"/>
</dbReference>
<organism evidence="5 6">
    <name type="scientific">Virgibacillus natechei</name>
    <dbReference type="NCBI Taxonomy" id="1216297"/>
    <lineage>
        <taxon>Bacteria</taxon>
        <taxon>Bacillati</taxon>
        <taxon>Bacillota</taxon>
        <taxon>Bacilli</taxon>
        <taxon>Bacillales</taxon>
        <taxon>Bacillaceae</taxon>
        <taxon>Virgibacillus</taxon>
    </lineage>
</organism>
<dbReference type="InterPro" id="IPR036366">
    <property type="entry name" value="PGBDSf"/>
</dbReference>
<dbReference type="SMART" id="SM00644">
    <property type="entry name" value="Ami_2"/>
    <property type="match status" value="1"/>
</dbReference>
<evidence type="ECO:0000256" key="3">
    <source>
        <dbReference type="SAM" id="MobiDB-lite"/>
    </source>
</evidence>
<dbReference type="Pfam" id="PF01471">
    <property type="entry name" value="PG_binding_1"/>
    <property type="match status" value="1"/>
</dbReference>
<protein>
    <recommendedName>
        <fullName evidence="2">Autolysin</fullName>
    </recommendedName>
    <alternativeName>
        <fullName evidence="1">Cell wall hydrolase</fullName>
    </alternativeName>
</protein>
<dbReference type="InterPro" id="IPR003646">
    <property type="entry name" value="SH3-like_bac-type"/>
</dbReference>
<dbReference type="RefSeq" id="WP_209461210.1">
    <property type="nucleotide sequence ID" value="NZ_CP110224.1"/>
</dbReference>
<feature type="region of interest" description="Disordered" evidence="3">
    <location>
        <begin position="1"/>
        <end position="20"/>
    </location>
</feature>
<dbReference type="InterPro" id="IPR002477">
    <property type="entry name" value="Peptidoglycan-bd-like"/>
</dbReference>
<dbReference type="CDD" id="cd06583">
    <property type="entry name" value="PGRP"/>
    <property type="match status" value="1"/>
</dbReference>
<reference evidence="5 6" key="1">
    <citation type="submission" date="2021-03" db="EMBL/GenBank/DDBJ databases">
        <title>Genomic Encyclopedia of Type Strains, Phase IV (KMG-IV): sequencing the most valuable type-strain genomes for metagenomic binning, comparative biology and taxonomic classification.</title>
        <authorList>
            <person name="Goeker M."/>
        </authorList>
    </citation>
    <scope>NUCLEOTIDE SEQUENCE [LARGE SCALE GENOMIC DNA]</scope>
    <source>
        <strain evidence="5 6">DSM 25609</strain>
    </source>
</reference>
<dbReference type="Proteomes" id="UP001519345">
    <property type="component" value="Unassembled WGS sequence"/>
</dbReference>
<accession>A0ABS4IBX5</accession>
<dbReference type="SUPFAM" id="SSF47090">
    <property type="entry name" value="PGBD-like"/>
    <property type="match status" value="1"/>
</dbReference>
<evidence type="ECO:0000313" key="5">
    <source>
        <dbReference type="EMBL" id="MBP1967961.1"/>
    </source>
</evidence>
<evidence type="ECO:0000259" key="4">
    <source>
        <dbReference type="PROSITE" id="PS51781"/>
    </source>
</evidence>
<dbReference type="Gene3D" id="1.10.101.10">
    <property type="entry name" value="PGBD-like superfamily/PGBD"/>
    <property type="match status" value="1"/>
</dbReference>
<dbReference type="PROSITE" id="PS51781">
    <property type="entry name" value="SH3B"/>
    <property type="match status" value="1"/>
</dbReference>
<name>A0ABS4IBX5_9BACI</name>
<feature type="domain" description="SH3b" evidence="4">
    <location>
        <begin position="165"/>
        <end position="242"/>
    </location>
</feature>
<keyword evidence="6" id="KW-1185">Reference proteome</keyword>
<feature type="compositionally biased region" description="Low complexity" evidence="3">
    <location>
        <begin position="157"/>
        <end position="171"/>
    </location>
</feature>
<dbReference type="Pfam" id="PF01510">
    <property type="entry name" value="Amidase_2"/>
    <property type="match status" value="1"/>
</dbReference>